<organism evidence="1 2">
    <name type="scientific">Candidatus Enterococcus mangumiae</name>
    <dbReference type="NCBI Taxonomy" id="2230878"/>
    <lineage>
        <taxon>Bacteria</taxon>
        <taxon>Bacillati</taxon>
        <taxon>Bacillota</taxon>
        <taxon>Bacilli</taxon>
        <taxon>Lactobacillales</taxon>
        <taxon>Enterococcaceae</taxon>
        <taxon>Enterococcus</taxon>
    </lineage>
</organism>
<dbReference type="Proteomes" id="UP000664360">
    <property type="component" value="Chromosome"/>
</dbReference>
<protein>
    <recommendedName>
        <fullName evidence="3">Transposase</fullName>
    </recommendedName>
</protein>
<evidence type="ECO:0008006" key="3">
    <source>
        <dbReference type="Google" id="ProtNLM"/>
    </source>
</evidence>
<gene>
    <name evidence="1" type="ORF">DOK79_000036</name>
</gene>
<sequence>MWHKRVRESVSRMQTIFEEALVSTINEAAE</sequence>
<reference evidence="1 2" key="1">
    <citation type="submission" date="2024-03" db="EMBL/GenBank/DDBJ databases">
        <title>The Genome Sequence of Enterococcus sp. DIV1094.</title>
        <authorList>
            <consortium name="The Broad Institute Genomics Platform"/>
            <consortium name="The Broad Institute Microbial Omics Core"/>
            <consortium name="The Broad Institute Genomic Center for Infectious Diseases"/>
            <person name="Earl A."/>
            <person name="Manson A."/>
            <person name="Gilmore M."/>
            <person name="Schwartman J."/>
            <person name="Shea T."/>
            <person name="Abouelleil A."/>
            <person name="Cao P."/>
            <person name="Chapman S."/>
            <person name="Cusick C."/>
            <person name="Young S."/>
            <person name="Neafsey D."/>
            <person name="Nusbaum C."/>
            <person name="Birren B."/>
        </authorList>
    </citation>
    <scope>NUCLEOTIDE SEQUENCE [LARGE SCALE GENOMIC DNA]</scope>
    <source>
        <strain evidence="1 2">DIV1094</strain>
    </source>
</reference>
<accession>A0ABZ2SS09</accession>
<proteinExistence type="predicted"/>
<evidence type="ECO:0000313" key="2">
    <source>
        <dbReference type="Proteomes" id="UP000664360"/>
    </source>
</evidence>
<name>A0ABZ2SS09_9ENTE</name>
<evidence type="ECO:0000313" key="1">
    <source>
        <dbReference type="EMBL" id="WYJ78533.1"/>
    </source>
</evidence>
<keyword evidence="2" id="KW-1185">Reference proteome</keyword>
<dbReference type="EMBL" id="CP147250">
    <property type="protein sequence ID" value="WYJ78533.1"/>
    <property type="molecule type" value="Genomic_DNA"/>
</dbReference>